<keyword evidence="3 7" id="KW-0812">Transmembrane</keyword>
<protein>
    <submittedName>
        <fullName evidence="8">Calcium release-activated calcium channel protein</fullName>
    </submittedName>
</protein>
<feature type="region of interest" description="Disordered" evidence="6">
    <location>
        <begin position="28"/>
        <end position="47"/>
    </location>
</feature>
<dbReference type="InterPro" id="IPR038350">
    <property type="entry name" value="Orai_sf"/>
</dbReference>
<comment type="subcellular location">
    <subcellularLocation>
        <location evidence="1">Membrane</location>
        <topology evidence="1">Multi-pass membrane protein</topology>
    </subcellularLocation>
</comment>
<dbReference type="Gene3D" id="1.20.140.140">
    <property type="entry name" value="Calcium release-activated calcium channel protein Orai"/>
    <property type="match status" value="1"/>
</dbReference>
<gene>
    <name evidence="8" type="ORF">APICC_00887</name>
</gene>
<comment type="similarity">
    <text evidence="2">Belongs to the Orai family.</text>
</comment>
<keyword evidence="9" id="KW-1185">Reference proteome</keyword>
<reference evidence="8 9" key="1">
    <citation type="submission" date="2014-07" db="EMBL/GenBank/DDBJ databases">
        <title>Genomic and transcriptomic analysis on Apis cerana provide comprehensive insights into honey bee biology.</title>
        <authorList>
            <person name="Diao Q."/>
            <person name="Sun L."/>
            <person name="Zheng H."/>
            <person name="Zheng H."/>
            <person name="Xu S."/>
            <person name="Wang S."/>
            <person name="Zeng Z."/>
            <person name="Hu F."/>
            <person name="Su S."/>
            <person name="Wu J."/>
        </authorList>
    </citation>
    <scope>NUCLEOTIDE SEQUENCE [LARGE SCALE GENOMIC DNA]</scope>
    <source>
        <tissue evidence="8">Pupae without intestine</tissue>
    </source>
</reference>
<dbReference type="Proteomes" id="UP000242457">
    <property type="component" value="Unassembled WGS sequence"/>
</dbReference>
<evidence type="ECO:0000256" key="5">
    <source>
        <dbReference type="ARBA" id="ARBA00023136"/>
    </source>
</evidence>
<evidence type="ECO:0000313" key="8">
    <source>
        <dbReference type="EMBL" id="PBC27355.1"/>
    </source>
</evidence>
<feature type="transmembrane region" description="Helical" evidence="7">
    <location>
        <begin position="300"/>
        <end position="323"/>
    </location>
</feature>
<dbReference type="AlphaFoldDB" id="A0A2A3E6L3"/>
<evidence type="ECO:0000256" key="6">
    <source>
        <dbReference type="SAM" id="MobiDB-lite"/>
    </source>
</evidence>
<feature type="transmembrane region" description="Helical" evidence="7">
    <location>
        <begin position="212"/>
        <end position="239"/>
    </location>
</feature>
<dbReference type="GO" id="GO:0015279">
    <property type="term" value="F:store-operated calcium channel activity"/>
    <property type="evidence" value="ECO:0007669"/>
    <property type="project" value="TreeGrafter"/>
</dbReference>
<evidence type="ECO:0000256" key="2">
    <source>
        <dbReference type="ARBA" id="ARBA00008062"/>
    </source>
</evidence>
<evidence type="ECO:0000256" key="4">
    <source>
        <dbReference type="ARBA" id="ARBA00022989"/>
    </source>
</evidence>
<proteinExistence type="inferred from homology"/>
<dbReference type="STRING" id="94128.A0A2A3E6L3"/>
<dbReference type="OrthoDB" id="61124at2759"/>
<dbReference type="InterPro" id="IPR012446">
    <property type="entry name" value="CRAC_channel"/>
</dbReference>
<dbReference type="GO" id="GO:0002115">
    <property type="term" value="P:store-operated calcium entry"/>
    <property type="evidence" value="ECO:0007669"/>
    <property type="project" value="TreeGrafter"/>
</dbReference>
<name>A0A2A3E6L3_APICC</name>
<keyword evidence="5 7" id="KW-0472">Membrane</keyword>
<accession>A0A2A3E6L3</accession>
<keyword evidence="4 7" id="KW-1133">Transmembrane helix</keyword>
<dbReference type="GO" id="GO:0016020">
    <property type="term" value="C:membrane"/>
    <property type="evidence" value="ECO:0007669"/>
    <property type="project" value="UniProtKB-SubCell"/>
</dbReference>
<dbReference type="PANTHER" id="PTHR31501:SF7">
    <property type="entry name" value="CALCIUM RELEASE-ACTIVATED CALCIUM CHANNEL PROTEIN 1"/>
    <property type="match status" value="1"/>
</dbReference>
<evidence type="ECO:0000256" key="3">
    <source>
        <dbReference type="ARBA" id="ARBA00022692"/>
    </source>
</evidence>
<dbReference type="PANTHER" id="PTHR31501">
    <property type="entry name" value="CALCIUM RELEASE-ACTIVATED CALCIUM CHANNEL PROTEIN 1"/>
    <property type="match status" value="1"/>
</dbReference>
<dbReference type="Pfam" id="PF07856">
    <property type="entry name" value="Orai-1"/>
    <property type="match status" value="1"/>
</dbReference>
<dbReference type="EMBL" id="KZ288351">
    <property type="protein sequence ID" value="PBC27355.1"/>
    <property type="molecule type" value="Genomic_DNA"/>
</dbReference>
<organism evidence="8 9">
    <name type="scientific">Apis cerana cerana</name>
    <name type="common">Oriental honeybee</name>
    <dbReference type="NCBI Taxonomy" id="94128"/>
    <lineage>
        <taxon>Eukaryota</taxon>
        <taxon>Metazoa</taxon>
        <taxon>Ecdysozoa</taxon>
        <taxon>Arthropoda</taxon>
        <taxon>Hexapoda</taxon>
        <taxon>Insecta</taxon>
        <taxon>Pterygota</taxon>
        <taxon>Neoptera</taxon>
        <taxon>Endopterygota</taxon>
        <taxon>Hymenoptera</taxon>
        <taxon>Apocrita</taxon>
        <taxon>Aculeata</taxon>
        <taxon>Apoidea</taxon>
        <taxon>Anthophila</taxon>
        <taxon>Apidae</taxon>
        <taxon>Apis</taxon>
    </lineage>
</organism>
<sequence>MSNNYLGEGKSFNSTLIQDVKVTNEKYDKNNAVGPHKSSEETVKKSSKATQIDLIQLSYGTQRIRPPSLDYLPKQMQTNESSYPSYNSKSPSLCPSQSELVLSPRNKNNRYVALDMRSMNSFPFSNSHTSINNMPYTCCCACAGSPGSPTPSSRQIEEQDGPEGLSWRRLHMSRAKLKATATTSELLSGFAMDDDIAMVELQINETTEVPEWLFVMFAVCTTVLVSVHIFALMISTYLLPNIEAVSKLHVSRLVSESPHERMRGFIELAWAFSTVLGLFLFLVEVAILCWVKFWDYSFTAATASTIIVIPVLIVFIAFAVHFYHSLVVYKCESTMTDMNELENIKRNLDNVTMRQSSV</sequence>
<feature type="transmembrane region" description="Helical" evidence="7">
    <location>
        <begin position="268"/>
        <end position="294"/>
    </location>
</feature>
<evidence type="ECO:0000256" key="1">
    <source>
        <dbReference type="ARBA" id="ARBA00004141"/>
    </source>
</evidence>
<evidence type="ECO:0000256" key="7">
    <source>
        <dbReference type="SAM" id="Phobius"/>
    </source>
</evidence>
<evidence type="ECO:0000313" key="9">
    <source>
        <dbReference type="Proteomes" id="UP000242457"/>
    </source>
</evidence>